<proteinExistence type="predicted"/>
<dbReference type="EMBL" id="HBHQ01019189">
    <property type="protein sequence ID" value="CAD9821031.1"/>
    <property type="molecule type" value="Transcribed_RNA"/>
</dbReference>
<dbReference type="PANTHER" id="PTHR46197:SF3">
    <property type="entry name" value="AB HYDROLASE-1 DOMAIN-CONTAINING PROTEIN"/>
    <property type="match status" value="1"/>
</dbReference>
<evidence type="ECO:0000256" key="1">
    <source>
        <dbReference type="ARBA" id="ARBA00004496"/>
    </source>
</evidence>
<dbReference type="GO" id="GO:0005737">
    <property type="term" value="C:cytoplasm"/>
    <property type="evidence" value="ECO:0007669"/>
    <property type="project" value="UniProtKB-SubCell"/>
</dbReference>
<organism evidence="3">
    <name type="scientific">Attheya septentrionalis</name>
    <dbReference type="NCBI Taxonomy" id="420275"/>
    <lineage>
        <taxon>Eukaryota</taxon>
        <taxon>Sar</taxon>
        <taxon>Stramenopiles</taxon>
        <taxon>Ochrophyta</taxon>
        <taxon>Bacillariophyta</taxon>
        <taxon>Coscinodiscophyceae</taxon>
        <taxon>Chaetocerotophycidae</taxon>
        <taxon>Chaetocerotales</taxon>
        <taxon>Attheyaceae</taxon>
        <taxon>Attheya</taxon>
    </lineage>
</organism>
<name>A0A7S2UKV6_9STRA</name>
<comment type="subcellular location">
    <subcellularLocation>
        <location evidence="1">Cytoplasm</location>
    </subcellularLocation>
</comment>
<sequence length="264" mass="28126">MSRSRHVGLGFFVLVLYAAYSLYIGKGSNQSNEKQQVTVNEVEIIKGEVNVATATVSYYHCGPTYGATGNNQGNVGGKDKEIILLHGAAFTKQNWVDSGILKDFCSAHLSVYALDLNTRGLTGDSFVRTLEAFQEQGLISGNPMTIVTPSASGKALVDMGAAAVIAAAVKNGKEIALTRFVRVWIPVASGSVLTASGKAIEAFRNVHVLAIHGAQDEMGRKVTKRLVELAGATPVEMYGTHPCYLDSPKDFVETILAFLSNTVG</sequence>
<dbReference type="SUPFAM" id="SSF53474">
    <property type="entry name" value="alpha/beta-Hydrolases"/>
    <property type="match status" value="1"/>
</dbReference>
<evidence type="ECO:0000313" key="3">
    <source>
        <dbReference type="EMBL" id="CAD9821031.1"/>
    </source>
</evidence>
<dbReference type="Gene3D" id="3.40.50.1820">
    <property type="entry name" value="alpha/beta hydrolase"/>
    <property type="match status" value="1"/>
</dbReference>
<protein>
    <recommendedName>
        <fullName evidence="4">AB hydrolase-1 domain-containing protein</fullName>
    </recommendedName>
</protein>
<reference evidence="3" key="1">
    <citation type="submission" date="2021-01" db="EMBL/GenBank/DDBJ databases">
        <authorList>
            <person name="Corre E."/>
            <person name="Pelletier E."/>
            <person name="Niang G."/>
            <person name="Scheremetjew M."/>
            <person name="Finn R."/>
            <person name="Kale V."/>
            <person name="Holt S."/>
            <person name="Cochrane G."/>
            <person name="Meng A."/>
            <person name="Brown T."/>
            <person name="Cohen L."/>
        </authorList>
    </citation>
    <scope>NUCLEOTIDE SEQUENCE</scope>
    <source>
        <strain evidence="3">CCMP2084</strain>
    </source>
</reference>
<dbReference type="AlphaFoldDB" id="A0A7S2UKV6"/>
<gene>
    <name evidence="3" type="ORF">ASEP1449_LOCUS12864</name>
</gene>
<evidence type="ECO:0000256" key="2">
    <source>
        <dbReference type="ARBA" id="ARBA00022490"/>
    </source>
</evidence>
<keyword evidence="2" id="KW-0963">Cytoplasm</keyword>
<dbReference type="PANTHER" id="PTHR46197">
    <property type="entry name" value="PROTEIN ABHD14B-LIKE"/>
    <property type="match status" value="1"/>
</dbReference>
<dbReference type="InterPro" id="IPR029058">
    <property type="entry name" value="AB_hydrolase_fold"/>
</dbReference>
<evidence type="ECO:0008006" key="4">
    <source>
        <dbReference type="Google" id="ProtNLM"/>
    </source>
</evidence>
<accession>A0A7S2UKV6</accession>